<keyword evidence="10" id="KW-1185">Reference proteome</keyword>
<dbReference type="NCBIfam" id="TIGR01928">
    <property type="entry name" value="menC_lowGC_arch"/>
    <property type="match status" value="1"/>
</dbReference>
<dbReference type="Pfam" id="PF02746">
    <property type="entry name" value="MR_MLE_N"/>
    <property type="match status" value="1"/>
</dbReference>
<evidence type="ECO:0000256" key="2">
    <source>
        <dbReference type="ARBA" id="ARBA00022428"/>
    </source>
</evidence>
<accession>A0AAW7TKA5</accession>
<dbReference type="KEGG" id="agn:AFK25_07945"/>
<comment type="cofactor">
    <cofactor evidence="1 7">
        <name>a divalent metal cation</name>
        <dbReference type="ChEBI" id="CHEBI:60240"/>
    </cofactor>
</comment>
<sequence>MYVHIDTVILRHLEMELKSPFTTSFGTMKTRPVLLVEAIDENGERGWGEGVAFSAPWYTEETLETTWHMLEHFLIPLLFQAPIHHPDELRTRFSMIRRNYMAKAALEGAVWDVFAKRHRMSLSAALGGEKREVEVGISIGIQPITNLLKRMEQALAEGYRRVKIKIKPGWDVDVVRVVRQHFPDVPLMVDANSAYSLHDIDRLQALDDYDLLMIEQPLAVDDIVDHAKLQAKLNTPICLDESICSYEDAKRAIELQSCRIINIKIGRVGGLTEAKRIHDLCQQHHIPVWCGGMLEGGVGRAHSIALATLPHFSLPSDTAASANYWDRDFIDPEVTVHHGRIFVSKQSGIGYEVNMKEVERRVVRSKIYKRAKG</sequence>
<evidence type="ECO:0000256" key="4">
    <source>
        <dbReference type="ARBA" id="ARBA00022842"/>
    </source>
</evidence>
<feature type="binding site" evidence="7">
    <location>
        <position position="190"/>
    </location>
    <ligand>
        <name>Mg(2+)</name>
        <dbReference type="ChEBI" id="CHEBI:18420"/>
    </ligand>
</feature>
<dbReference type="CDD" id="cd03317">
    <property type="entry name" value="NAAAR"/>
    <property type="match status" value="1"/>
</dbReference>
<comment type="function">
    <text evidence="7">Converts 2-succinyl-6-hydroxy-2,4-cyclohexadiene-1-carboxylate (SHCHC) to 2-succinylbenzoate (OSB).</text>
</comment>
<dbReference type="InterPro" id="IPR029065">
    <property type="entry name" value="Enolase_C-like"/>
</dbReference>
<comment type="catalytic activity">
    <reaction evidence="7">
        <text>(1R,6R)-6-hydroxy-2-succinyl-cyclohexa-2,4-diene-1-carboxylate = 2-succinylbenzoate + H2O</text>
        <dbReference type="Rhea" id="RHEA:10196"/>
        <dbReference type="ChEBI" id="CHEBI:15377"/>
        <dbReference type="ChEBI" id="CHEBI:18325"/>
        <dbReference type="ChEBI" id="CHEBI:58689"/>
        <dbReference type="EC" id="4.2.1.113"/>
    </reaction>
</comment>
<comment type="similarity">
    <text evidence="7">Belongs to the mandelate racemase/muconate lactonizing enzyme family. MenC type 2 subfamily.</text>
</comment>
<dbReference type="PANTHER" id="PTHR48073:SF5">
    <property type="entry name" value="O-SUCCINYLBENZOATE SYNTHASE"/>
    <property type="match status" value="1"/>
</dbReference>
<evidence type="ECO:0000313" key="10">
    <source>
        <dbReference type="Proteomes" id="UP001176117"/>
    </source>
</evidence>
<evidence type="ECO:0000256" key="1">
    <source>
        <dbReference type="ARBA" id="ARBA00001968"/>
    </source>
</evidence>
<dbReference type="InterPro" id="IPR013342">
    <property type="entry name" value="Mandelate_racemase_C"/>
</dbReference>
<dbReference type="Gene3D" id="3.20.20.120">
    <property type="entry name" value="Enolase-like C-terminal domain"/>
    <property type="match status" value="1"/>
</dbReference>
<dbReference type="Pfam" id="PF13378">
    <property type="entry name" value="MR_MLE_C"/>
    <property type="match status" value="1"/>
</dbReference>
<evidence type="ECO:0000256" key="3">
    <source>
        <dbReference type="ARBA" id="ARBA00022723"/>
    </source>
</evidence>
<dbReference type="InterPro" id="IPR010197">
    <property type="entry name" value="OSBS/NAAAR"/>
</dbReference>
<dbReference type="SUPFAM" id="SSF51604">
    <property type="entry name" value="Enolase C-terminal domain-like"/>
    <property type="match status" value="1"/>
</dbReference>
<keyword evidence="5 7" id="KW-0456">Lyase</keyword>
<dbReference type="EMBL" id="JAMOGB010000010">
    <property type="protein sequence ID" value="MDO0878301.1"/>
    <property type="molecule type" value="Genomic_DNA"/>
</dbReference>
<keyword evidence="2 7" id="KW-0474">Menaquinone biosynthesis</keyword>
<dbReference type="InterPro" id="IPR036849">
    <property type="entry name" value="Enolase-like_C_sf"/>
</dbReference>
<evidence type="ECO:0000256" key="7">
    <source>
        <dbReference type="HAMAP-Rule" id="MF_01933"/>
    </source>
</evidence>
<evidence type="ECO:0000256" key="5">
    <source>
        <dbReference type="ARBA" id="ARBA00023239"/>
    </source>
</evidence>
<gene>
    <name evidence="7 9" type="primary">menC</name>
    <name evidence="9" type="ORF">NBU54_11540</name>
</gene>
<feature type="domain" description="Mandelate racemase/muconate lactonizing enzyme C-terminal" evidence="8">
    <location>
        <begin position="144"/>
        <end position="236"/>
    </location>
</feature>
<dbReference type="InterPro" id="IPR047585">
    <property type="entry name" value="MenC"/>
</dbReference>
<dbReference type="Proteomes" id="UP001176117">
    <property type="component" value="Unassembled WGS sequence"/>
</dbReference>
<keyword evidence="3 7" id="KW-0479">Metal-binding</keyword>
<dbReference type="Gene3D" id="3.30.390.10">
    <property type="entry name" value="Enolase-like, N-terminal domain"/>
    <property type="match status" value="1"/>
</dbReference>
<feature type="active site" description="Proton acceptor" evidence="7">
    <location>
        <position position="264"/>
    </location>
</feature>
<dbReference type="SUPFAM" id="SSF54826">
    <property type="entry name" value="Enolase N-terminal domain-like"/>
    <property type="match status" value="1"/>
</dbReference>
<dbReference type="GO" id="GO:0016854">
    <property type="term" value="F:racemase and epimerase activity"/>
    <property type="evidence" value="ECO:0007669"/>
    <property type="project" value="UniProtKB-ARBA"/>
</dbReference>
<dbReference type="GO" id="GO:0000287">
    <property type="term" value="F:magnesium ion binding"/>
    <property type="evidence" value="ECO:0007669"/>
    <property type="project" value="UniProtKB-UniRule"/>
</dbReference>
<feature type="binding site" evidence="7">
    <location>
        <position position="215"/>
    </location>
    <ligand>
        <name>Mg(2+)</name>
        <dbReference type="ChEBI" id="CHEBI:18420"/>
    </ligand>
</feature>
<dbReference type="PANTHER" id="PTHR48073">
    <property type="entry name" value="O-SUCCINYLBENZOATE SYNTHASE-RELATED"/>
    <property type="match status" value="1"/>
</dbReference>
<comment type="pathway">
    <text evidence="7">Quinol/quinone metabolism; 1,4-dihydroxy-2-naphthoate biosynthesis; 1,4-dihydroxy-2-naphthoate from chorismate: step 4/7.</text>
</comment>
<dbReference type="RefSeq" id="WP_035067310.1">
    <property type="nucleotide sequence ID" value="NZ_CP012152.1"/>
</dbReference>
<evidence type="ECO:0000259" key="8">
    <source>
        <dbReference type="SMART" id="SM00922"/>
    </source>
</evidence>
<dbReference type="SFLD" id="SFLDG00180">
    <property type="entry name" value="muconate_cycloisomerase"/>
    <property type="match status" value="1"/>
</dbReference>
<dbReference type="GO" id="GO:0009234">
    <property type="term" value="P:menaquinone biosynthetic process"/>
    <property type="evidence" value="ECO:0007669"/>
    <property type="project" value="UniProtKB-UniRule"/>
</dbReference>
<dbReference type="InterPro" id="IPR029017">
    <property type="entry name" value="Enolase-like_N"/>
</dbReference>
<reference evidence="9" key="1">
    <citation type="submission" date="2022-05" db="EMBL/GenBank/DDBJ databases">
        <title>Genome-based reclassification of Anoxybacillus salavatliensis Cihan et al. as a later heterotypic synonym of Anoxybacillus gonensis Belduz et al. 2003.</title>
        <authorList>
            <person name="Inan Bektas K."/>
            <person name="Guler H.I."/>
            <person name="Belduz A.O."/>
            <person name="Canakci S."/>
        </authorList>
    </citation>
    <scope>NUCLEOTIDE SEQUENCE</scope>
    <source>
        <strain evidence="9">NCIMB 13933</strain>
    </source>
</reference>
<comment type="pathway">
    <text evidence="7">Quinol/quinone metabolism; menaquinone biosynthesis.</text>
</comment>
<dbReference type="HAMAP" id="MF_01933">
    <property type="entry name" value="MenC_2"/>
    <property type="match status" value="1"/>
</dbReference>
<organism evidence="9 10">
    <name type="scientific">Anoxybacillus gonensis</name>
    <dbReference type="NCBI Taxonomy" id="198467"/>
    <lineage>
        <taxon>Bacteria</taxon>
        <taxon>Bacillati</taxon>
        <taxon>Bacillota</taxon>
        <taxon>Bacilli</taxon>
        <taxon>Bacillales</taxon>
        <taxon>Anoxybacillaceae</taxon>
        <taxon>Anoxybacillus</taxon>
    </lineage>
</organism>
<evidence type="ECO:0000256" key="6">
    <source>
        <dbReference type="ARBA" id="ARBA00029491"/>
    </source>
</evidence>
<keyword evidence="4 7" id="KW-0460">Magnesium</keyword>
<dbReference type="EC" id="4.2.1.113" evidence="6 7"/>
<proteinExistence type="inferred from homology"/>
<feature type="binding site" evidence="7">
    <location>
        <position position="240"/>
    </location>
    <ligand>
        <name>Mg(2+)</name>
        <dbReference type="ChEBI" id="CHEBI:18420"/>
    </ligand>
</feature>
<dbReference type="SMART" id="SM00922">
    <property type="entry name" value="MR_MLE"/>
    <property type="match status" value="1"/>
</dbReference>
<dbReference type="SFLD" id="SFLDF00009">
    <property type="entry name" value="o-succinylbenzoate_synthase"/>
    <property type="match status" value="1"/>
</dbReference>
<dbReference type="GO" id="GO:0043748">
    <property type="term" value="F:O-succinylbenzoate synthase activity"/>
    <property type="evidence" value="ECO:0007669"/>
    <property type="project" value="UniProtKB-EC"/>
</dbReference>
<feature type="active site" description="Proton donor" evidence="7">
    <location>
        <position position="165"/>
    </location>
</feature>
<dbReference type="SFLD" id="SFLDS00001">
    <property type="entry name" value="Enolase"/>
    <property type="match status" value="1"/>
</dbReference>
<name>A0AAW7TKA5_9BACL</name>
<dbReference type="InterPro" id="IPR013341">
    <property type="entry name" value="Mandelate_racemase_N_dom"/>
</dbReference>
<protein>
    <recommendedName>
        <fullName evidence="6 7">o-succinylbenzoate synthase</fullName>
        <shortName evidence="7">OSB synthase</shortName>
        <shortName evidence="7">OSBS</shortName>
        <ecNumber evidence="6 7">4.2.1.113</ecNumber>
    </recommendedName>
    <alternativeName>
        <fullName evidence="7">4-(2'-carboxyphenyl)-4-oxybutyric acid synthase</fullName>
    </alternativeName>
    <alternativeName>
        <fullName evidence="7">o-succinylbenzoic acid synthase</fullName>
    </alternativeName>
</protein>
<comment type="caution">
    <text evidence="9">The sequence shown here is derived from an EMBL/GenBank/DDBJ whole genome shotgun (WGS) entry which is preliminary data.</text>
</comment>
<dbReference type="AlphaFoldDB" id="A0AAW7TKA5"/>
<evidence type="ECO:0000313" key="9">
    <source>
        <dbReference type="EMBL" id="MDO0878301.1"/>
    </source>
</evidence>